<dbReference type="InterPro" id="IPR039418">
    <property type="entry name" value="LexA-like"/>
</dbReference>
<dbReference type="GO" id="GO:0032259">
    <property type="term" value="P:methylation"/>
    <property type="evidence" value="ECO:0007669"/>
    <property type="project" value="UniProtKB-KW"/>
</dbReference>
<dbReference type="Pfam" id="PF00717">
    <property type="entry name" value="Peptidase_S24"/>
    <property type="match status" value="1"/>
</dbReference>
<feature type="non-terminal residue" evidence="20">
    <location>
        <position position="487"/>
    </location>
</feature>
<dbReference type="InterPro" id="IPR006199">
    <property type="entry name" value="LexA_DNA-bd_dom"/>
</dbReference>
<evidence type="ECO:0000259" key="17">
    <source>
        <dbReference type="Pfam" id="PF00717"/>
    </source>
</evidence>
<organism evidence="20 21">
    <name type="scientific">candidate division WWE3 bacterium CG23_combo_of_CG06-09_8_20_14_all_40_14</name>
    <dbReference type="NCBI Taxonomy" id="1975095"/>
    <lineage>
        <taxon>Bacteria</taxon>
        <taxon>Katanobacteria</taxon>
    </lineage>
</organism>
<keyword evidence="13" id="KW-0234">DNA repair</keyword>
<keyword evidence="10" id="KW-0805">Transcription regulation</keyword>
<dbReference type="EMBL" id="PCQY01000031">
    <property type="protein sequence ID" value="PIP04453.1"/>
    <property type="molecule type" value="Genomic_DNA"/>
</dbReference>
<keyword evidence="14" id="KW-0742">SOS response</keyword>
<evidence type="ECO:0000313" key="20">
    <source>
        <dbReference type="EMBL" id="PIP04453.1"/>
    </source>
</evidence>
<keyword evidence="8 15" id="KW-0378">Hydrolase</keyword>
<protein>
    <recommendedName>
        <fullName evidence="16">Methyltransferase</fullName>
        <ecNumber evidence="16">2.1.1.-</ecNumber>
    </recommendedName>
</protein>
<dbReference type="InterPro" id="IPR006197">
    <property type="entry name" value="Peptidase_S24_LexA"/>
</dbReference>
<feature type="domain" description="Peptidase S24/S26A/S26B/S26C" evidence="17">
    <location>
        <begin position="76"/>
        <end position="191"/>
    </location>
</feature>
<comment type="caution">
    <text evidence="20">The sequence shown here is derived from an EMBL/GenBank/DDBJ whole genome shotgun (WGS) entry which is preliminary data.</text>
</comment>
<evidence type="ECO:0000259" key="19">
    <source>
        <dbReference type="Pfam" id="PF01726"/>
    </source>
</evidence>
<dbReference type="InterPro" id="IPR006200">
    <property type="entry name" value="LexA"/>
</dbReference>
<dbReference type="FunFam" id="2.10.109.10:FF:000001">
    <property type="entry name" value="LexA repressor"/>
    <property type="match status" value="1"/>
</dbReference>
<dbReference type="AlphaFoldDB" id="A0A2G9XD93"/>
<dbReference type="PRINTS" id="PR00508">
    <property type="entry name" value="S21N4MTFRASE"/>
</dbReference>
<dbReference type="EC" id="2.1.1.-" evidence="16"/>
<gene>
    <name evidence="20" type="ORF">COX53_02605</name>
</gene>
<dbReference type="Pfam" id="PF01555">
    <property type="entry name" value="N6_N4_Mtase"/>
    <property type="match status" value="1"/>
</dbReference>
<keyword evidence="5" id="KW-0808">Transferase</keyword>
<dbReference type="InterPro" id="IPR029063">
    <property type="entry name" value="SAM-dependent_MTases_sf"/>
</dbReference>
<name>A0A2G9XD93_UNCKA</name>
<dbReference type="CDD" id="cd06529">
    <property type="entry name" value="S24_LexA-like"/>
    <property type="match status" value="1"/>
</dbReference>
<evidence type="ECO:0000256" key="10">
    <source>
        <dbReference type="ARBA" id="ARBA00023015"/>
    </source>
</evidence>
<dbReference type="GO" id="GO:0045892">
    <property type="term" value="P:negative regulation of DNA-templated transcription"/>
    <property type="evidence" value="ECO:0007669"/>
    <property type="project" value="InterPro"/>
</dbReference>
<evidence type="ECO:0000256" key="3">
    <source>
        <dbReference type="ARBA" id="ARBA00022491"/>
    </source>
</evidence>
<evidence type="ECO:0000256" key="13">
    <source>
        <dbReference type="ARBA" id="ARBA00023204"/>
    </source>
</evidence>
<keyword evidence="3" id="KW-0678">Repressor</keyword>
<proteinExistence type="inferred from homology"/>
<keyword evidence="12" id="KW-0804">Transcription</keyword>
<dbReference type="Gene3D" id="1.10.10.10">
    <property type="entry name" value="Winged helix-like DNA-binding domain superfamily/Winged helix DNA-binding domain"/>
    <property type="match status" value="1"/>
</dbReference>
<evidence type="ECO:0000256" key="5">
    <source>
        <dbReference type="ARBA" id="ARBA00022679"/>
    </source>
</evidence>
<dbReference type="InterPro" id="IPR036286">
    <property type="entry name" value="LexA/Signal_pep-like_sf"/>
</dbReference>
<dbReference type="InterPro" id="IPR050077">
    <property type="entry name" value="LexA_repressor"/>
</dbReference>
<dbReference type="InterPro" id="IPR015927">
    <property type="entry name" value="Peptidase_S24_S26A/B/C"/>
</dbReference>
<keyword evidence="4" id="KW-0489">Methyltransferase</keyword>
<dbReference type="SUPFAM" id="SSF46785">
    <property type="entry name" value="Winged helix' DNA-binding domain"/>
    <property type="match status" value="1"/>
</dbReference>
<evidence type="ECO:0000256" key="14">
    <source>
        <dbReference type="ARBA" id="ARBA00023236"/>
    </source>
</evidence>
<reference evidence="20 21" key="1">
    <citation type="submission" date="2017-09" db="EMBL/GenBank/DDBJ databases">
        <title>Depth-based differentiation of microbial function through sediment-hosted aquifers and enrichment of novel symbionts in the deep terrestrial subsurface.</title>
        <authorList>
            <person name="Probst A.J."/>
            <person name="Ladd B."/>
            <person name="Jarett J.K."/>
            <person name="Geller-Mcgrath D.E."/>
            <person name="Sieber C.M."/>
            <person name="Emerson J.B."/>
            <person name="Anantharaman K."/>
            <person name="Thomas B.C."/>
            <person name="Malmstrom R."/>
            <person name="Stieglmeier M."/>
            <person name="Klingl A."/>
            <person name="Woyke T."/>
            <person name="Ryan C.M."/>
            <person name="Banfield J.F."/>
        </authorList>
    </citation>
    <scope>NUCLEOTIDE SEQUENCE [LARGE SCALE GENOMIC DNA]</scope>
    <source>
        <strain evidence="20">CG23_combo_of_CG06-09_8_20_14_all_40_14</strain>
    </source>
</reference>
<dbReference type="Gene3D" id="2.10.109.10">
    <property type="entry name" value="Umud Fragment, subunit A"/>
    <property type="match status" value="1"/>
</dbReference>
<accession>A0A2G9XD93</accession>
<dbReference type="InterPro" id="IPR036388">
    <property type="entry name" value="WH-like_DNA-bd_sf"/>
</dbReference>
<dbReference type="GO" id="GO:0006281">
    <property type="term" value="P:DNA repair"/>
    <property type="evidence" value="ECO:0007669"/>
    <property type="project" value="UniProtKB-KW"/>
</dbReference>
<dbReference type="GO" id="GO:0009432">
    <property type="term" value="P:SOS response"/>
    <property type="evidence" value="ECO:0007669"/>
    <property type="project" value="UniProtKB-KW"/>
</dbReference>
<dbReference type="Proteomes" id="UP000231388">
    <property type="component" value="Unassembled WGS sequence"/>
</dbReference>
<dbReference type="InterPro" id="IPR002941">
    <property type="entry name" value="DNA_methylase_N4/N6"/>
</dbReference>
<evidence type="ECO:0000256" key="8">
    <source>
        <dbReference type="ARBA" id="ARBA00022801"/>
    </source>
</evidence>
<dbReference type="SUPFAM" id="SSF53335">
    <property type="entry name" value="S-adenosyl-L-methionine-dependent methyltransferases"/>
    <property type="match status" value="1"/>
</dbReference>
<keyword evidence="7" id="KW-0227">DNA damage</keyword>
<evidence type="ECO:0000256" key="7">
    <source>
        <dbReference type="ARBA" id="ARBA00022763"/>
    </source>
</evidence>
<dbReference type="PRINTS" id="PR00726">
    <property type="entry name" value="LEXASERPTASE"/>
</dbReference>
<dbReference type="SUPFAM" id="SSF51306">
    <property type="entry name" value="LexA/Signal peptidase"/>
    <property type="match status" value="1"/>
</dbReference>
<dbReference type="PANTHER" id="PTHR33516">
    <property type="entry name" value="LEXA REPRESSOR"/>
    <property type="match status" value="1"/>
</dbReference>
<feature type="domain" description="DNA methylase N-4/N-6" evidence="18">
    <location>
        <begin position="252"/>
        <end position="475"/>
    </location>
</feature>
<dbReference type="InterPro" id="IPR036390">
    <property type="entry name" value="WH_DNA-bd_sf"/>
</dbReference>
<dbReference type="Gene3D" id="3.40.50.150">
    <property type="entry name" value="Vaccinia Virus protein VP39"/>
    <property type="match status" value="1"/>
</dbReference>
<evidence type="ECO:0000256" key="6">
    <source>
        <dbReference type="ARBA" id="ARBA00022705"/>
    </source>
</evidence>
<dbReference type="NCBIfam" id="TIGR00498">
    <property type="entry name" value="lexA"/>
    <property type="match status" value="1"/>
</dbReference>
<dbReference type="GO" id="GO:0003677">
    <property type="term" value="F:DNA binding"/>
    <property type="evidence" value="ECO:0007669"/>
    <property type="project" value="UniProtKB-KW"/>
</dbReference>
<evidence type="ECO:0000256" key="9">
    <source>
        <dbReference type="ARBA" id="ARBA00022813"/>
    </source>
</evidence>
<evidence type="ECO:0000313" key="21">
    <source>
        <dbReference type="Proteomes" id="UP000231388"/>
    </source>
</evidence>
<evidence type="ECO:0000256" key="2">
    <source>
        <dbReference type="ARBA" id="ARBA00007484"/>
    </source>
</evidence>
<dbReference type="PANTHER" id="PTHR33516:SF2">
    <property type="entry name" value="LEXA REPRESSOR-RELATED"/>
    <property type="match status" value="1"/>
</dbReference>
<dbReference type="GO" id="GO:0006260">
    <property type="term" value="P:DNA replication"/>
    <property type="evidence" value="ECO:0007669"/>
    <property type="project" value="UniProtKB-KW"/>
</dbReference>
<dbReference type="InterPro" id="IPR002052">
    <property type="entry name" value="DNA_methylase_N6_adenine_CS"/>
</dbReference>
<evidence type="ECO:0000256" key="16">
    <source>
        <dbReference type="RuleBase" id="RU362026"/>
    </source>
</evidence>
<dbReference type="GO" id="GO:0006508">
    <property type="term" value="P:proteolysis"/>
    <property type="evidence" value="ECO:0007669"/>
    <property type="project" value="InterPro"/>
</dbReference>
<dbReference type="Pfam" id="PF01726">
    <property type="entry name" value="LexA_DNA_bind"/>
    <property type="match status" value="1"/>
</dbReference>
<evidence type="ECO:0000256" key="15">
    <source>
        <dbReference type="RuleBase" id="RU003991"/>
    </source>
</evidence>
<keyword evidence="11" id="KW-0238">DNA-binding</keyword>
<evidence type="ECO:0000256" key="11">
    <source>
        <dbReference type="ARBA" id="ARBA00023125"/>
    </source>
</evidence>
<dbReference type="InterPro" id="IPR001091">
    <property type="entry name" value="RM_Methyltransferase"/>
</dbReference>
<evidence type="ECO:0000259" key="18">
    <source>
        <dbReference type="Pfam" id="PF01555"/>
    </source>
</evidence>
<dbReference type="HAMAP" id="MF_00015">
    <property type="entry name" value="LexA"/>
    <property type="match status" value="1"/>
</dbReference>
<evidence type="ECO:0000256" key="12">
    <source>
        <dbReference type="ARBA" id="ARBA00023163"/>
    </source>
</evidence>
<dbReference type="GO" id="GO:0004252">
    <property type="term" value="F:serine-type endopeptidase activity"/>
    <property type="evidence" value="ECO:0007669"/>
    <property type="project" value="InterPro"/>
</dbReference>
<evidence type="ECO:0000256" key="1">
    <source>
        <dbReference type="ARBA" id="ARBA00006594"/>
    </source>
</evidence>
<comment type="similarity">
    <text evidence="2 15">Belongs to the peptidase S24 family.</text>
</comment>
<sequence>MITKKQKAILDFVKTYSKRRGYAPSLAEIQKNFKMASVSTAHFYISKLKKAGYLEKIKNKARAISIPEKEPLVKIPLLGIIAAGQPIEAIENKESIVVPKSKLPRATEVYALRVQGDSMIDENINDGDTILIKKQNIAENGEKVVALLNGNEATLKTFYKEKNQIRLQPANKNYQPIIVKRGQDFSLQGVLFDVIKTSETIQPLQTFVLPSVKFKTAVWNKICPYFQSNNNDFVLYHGNCLDILNQLPPNSIDMVFADPPYNLSNGGFSLHAGKRVSVNKGNWDKSKGFKDDYDFHYKWLEACRRVLKSNGTLWVSGTYHSIYQCGYALQSLGYHIMNDITWFKPNGSPNLSCRYFTASHETLIWARKDKNAKHFFNYNLMKNGDWSEDFIKKPNLQMRSVWAIYPPKKSEKVFGKHPTQKPVELLKRIILASTKQGATILDPFSGSSTTGVASEMIGGRKFIGIDTERDFLDVSIRRFKEIQSLSP</sequence>
<keyword evidence="6" id="KW-0235">DNA replication</keyword>
<evidence type="ECO:0000256" key="4">
    <source>
        <dbReference type="ARBA" id="ARBA00022603"/>
    </source>
</evidence>
<feature type="domain" description="LexA repressor DNA-binding" evidence="19">
    <location>
        <begin position="2"/>
        <end position="63"/>
    </location>
</feature>
<dbReference type="PROSITE" id="PS00092">
    <property type="entry name" value="N6_MTASE"/>
    <property type="match status" value="1"/>
</dbReference>
<keyword evidence="9 15" id="KW-0068">Autocatalytic cleavage</keyword>
<dbReference type="GO" id="GO:0008170">
    <property type="term" value="F:N-methyltransferase activity"/>
    <property type="evidence" value="ECO:0007669"/>
    <property type="project" value="InterPro"/>
</dbReference>
<comment type="similarity">
    <text evidence="1 16">Belongs to the N(4)/N(6)-methyltransferase family.</text>
</comment>